<dbReference type="EMBL" id="LSRX01000614">
    <property type="protein sequence ID" value="OLP92602.1"/>
    <property type="molecule type" value="Genomic_DNA"/>
</dbReference>
<organism evidence="2 3">
    <name type="scientific">Symbiodinium microadriaticum</name>
    <name type="common">Dinoflagellate</name>
    <name type="synonym">Zooxanthella microadriatica</name>
    <dbReference type="NCBI Taxonomy" id="2951"/>
    <lineage>
        <taxon>Eukaryota</taxon>
        <taxon>Sar</taxon>
        <taxon>Alveolata</taxon>
        <taxon>Dinophyceae</taxon>
        <taxon>Suessiales</taxon>
        <taxon>Symbiodiniaceae</taxon>
        <taxon>Symbiodinium</taxon>
    </lineage>
</organism>
<feature type="region of interest" description="Disordered" evidence="1">
    <location>
        <begin position="56"/>
        <end position="84"/>
    </location>
</feature>
<evidence type="ECO:0000313" key="3">
    <source>
        <dbReference type="Proteomes" id="UP000186817"/>
    </source>
</evidence>
<dbReference type="OrthoDB" id="413289at2759"/>
<sequence length="2124" mass="229813">MSEEFRSSTCIPDPSAIGATAARPLRLLLRPGLDIYLDFAASADVQDISLLAAHHGSMAPKPQPSTSKGTAKGKVKNDAPQASTIDFGLPPSVATALQSIATRTTQDLWATSAFQNEALTAEQLAQRRSNQAVKLSKRITGDTKAKHEMRTALAEWFSRISQHLVGLTGRVRAISNRLDEDLTMAVQEMQQYLIEQPSASTEEQLAAANRAMGPTWSAIQEPEVVRLAASLKAFGVVQPEPAVLSASSSAAPPTMSFRTADQGSEMSFGEGGAAEMTPAEPNHISRPPPLVTTQGPRWKRRASVTGQRPSKSPRREPHASDAPWCATATGRTPEGLKRSPVINLAEDDQELLPDLGTTPPTLGPSMTWLQSWQQLASFAVEYGAEYIGALCVDEAQNAAIPLPDPVEDLVAVTDKAEQVWQSLRDCVAKKSEQEVFPVCTALYQVLQLLRQHPTALPQDPPPSEPTFTASPDHAVGPTHPVRDLCVFDTSASGPICCQVEVRMQGVFLYNAICVALAHDRLTSRCHNLRSSLPGLPSEQYVISSTLQHWSEVTTPVDLRPLGGRITTHAFPCTATGRDVLTHAAAVQLLPLPVEYYCQVGDCILQLEAQVLLLEASAAVRGLLRSDFCRVTPSAPIAEEALLDAPVLPPTSDLQPRSVAVLYRGGILLHDVGDAIPNDSGRARTMREVRDELGLTEPVFLCPQTPLADLPNPQLVAVELEEVDRTVLVDMRGIGGSVTFATVLPAATALTCIFEADVPLFDWSIQQALPVLIRSGWVRVADSAVHRPLPSEGRGVRVISLGWQVLQRASPPEADDAIAPDVPSSAAPCFSFSFLAGLIPLLACSEQRRAIGLIGLGLLSLALTHGHPDEMWLSPESHTRQTIFRGTSDLASISEHHRYAALLHLQPAEALPPAHLVLDNPGRADSMLCVQVWTPDHTQQVLLLATELSTQLSHRLRLTDPTGLRRVPALVMPQPEWPCLQFVAPSRDPDFVTILVDVGHSVFCFDVTRSRLAADLFQQLRDRCGHNEFRINRGLVASVRHGEMLRVFPEAVASTYELGRISLQPQPPPSATWLGQDTHLYVVGPFLDLIRVSPAPAEPFSALPQLLYSAHGVDGVLYRLPPLPAGYKLPAPVFCLSPPDLGCHLVLATDSLGHWHRFAIQASLHTSSPGDALDDLAINDRTHQAFWRKVRDSMPVLYSVPDQHRGHPTLSLLIIDTLRAYQFGVSFTHHEEPETLQAAISPRVEDYRATGTQTNPGFWPATAAAISSSAVPQLPAVRSCIPLPQLCPDGPYVQLDCPRFNVQCLLPCLPGYSPWALRIGLAVFGVCTAEVTWQHVLTITEANPWDLSGMEIMGETELWAWPNDVGGLAGQCGHLLQSGSDPFLCFARASRPATIRTGVPGSNHTTLSGGTDATSASQRAALPALGFLVILGTHFLQAHSQPIIRSQGSLIFSIVSLLALLARGAPEDLGGPNVTAEDPIIPLADSTRTCTVAWGHELSCQTTGFAVTVVEVLDYIRQVSPDVLVRAQLWLPYNGPAAFEFSRSLPSHEFQPLLQAAGHHPDRTLSVAYDTLGTSLDLLSIPQRPATWWIVRDGLSRELLRPVTLWTEPGARYVLTLNSHGQAQALSCSPEVARLTRLPQGVRATVTLPFTTTIGHMTTNGLVLQEVAIGAIAGASRLRIAGVVLVAWWLGSFHSVAAMQNTLVPQELAVQPRHYASSPEPTITRIWTYSCEAPVEVPFAITPDLTRMHRQIEGTGRGIPPAGDFVWTSPRIIQGRAHILHFPPRTSPPYVFWLIHYRARGHVIAASDQAFDWALVGALAADAFGEPWFGQGFGIVQQGRVIQYGEAIGIPPHGAIIHLVRTSLQPRLGYTGWEAPADPGCVFPFDYDICLGARGGQSIALDRYDVPQRTAAQVARPNTAGSAADCEDRRPAQHLERQLAEVSNDLQVLITRLESAGILPTPEVAPWSEGTTAPDTRAGSEPQDKSAAQATSRPLYFALLLGLPLASLQQGPGMQPNICSFIGVMLWHAVGAQAQDHDRASSSEEQEPSEPSSPSLLQDVSAPTPLTLLSEVPGATPVVLPSSWRREQGLIGEATEAPYRRDPKWSDLRPSRGLAVVAVGRMARN</sequence>
<feature type="compositionally biased region" description="Low complexity" evidence="1">
    <location>
        <begin position="244"/>
        <end position="253"/>
    </location>
</feature>
<comment type="caution">
    <text evidence="2">The sequence shown here is derived from an EMBL/GenBank/DDBJ whole genome shotgun (WGS) entry which is preliminary data.</text>
</comment>
<evidence type="ECO:0000256" key="1">
    <source>
        <dbReference type="SAM" id="MobiDB-lite"/>
    </source>
</evidence>
<feature type="region of interest" description="Disordered" evidence="1">
    <location>
        <begin position="244"/>
        <end position="337"/>
    </location>
</feature>
<accession>A0A1Q9DBQ6</accession>
<feature type="region of interest" description="Disordered" evidence="1">
    <location>
        <begin position="1960"/>
        <end position="1988"/>
    </location>
</feature>
<dbReference type="Proteomes" id="UP000186817">
    <property type="component" value="Unassembled WGS sequence"/>
</dbReference>
<evidence type="ECO:0000313" key="2">
    <source>
        <dbReference type="EMBL" id="OLP92602.1"/>
    </source>
</evidence>
<reference evidence="2 3" key="1">
    <citation type="submission" date="2016-02" db="EMBL/GenBank/DDBJ databases">
        <title>Genome analysis of coral dinoflagellate symbionts highlights evolutionary adaptations to a symbiotic lifestyle.</title>
        <authorList>
            <person name="Aranda M."/>
            <person name="Li Y."/>
            <person name="Liew Y.J."/>
            <person name="Baumgarten S."/>
            <person name="Simakov O."/>
            <person name="Wilson M."/>
            <person name="Piel J."/>
            <person name="Ashoor H."/>
            <person name="Bougouffa S."/>
            <person name="Bajic V.B."/>
            <person name="Ryu T."/>
            <person name="Ravasi T."/>
            <person name="Bayer T."/>
            <person name="Micklem G."/>
            <person name="Kim H."/>
            <person name="Bhak J."/>
            <person name="Lajeunesse T.C."/>
            <person name="Voolstra C.R."/>
        </authorList>
    </citation>
    <scope>NUCLEOTIDE SEQUENCE [LARGE SCALE GENOMIC DNA]</scope>
    <source>
        <strain evidence="2 3">CCMP2467</strain>
    </source>
</reference>
<gene>
    <name evidence="2" type="ORF">AK812_SmicGene25572</name>
</gene>
<proteinExistence type="predicted"/>
<keyword evidence="3" id="KW-1185">Reference proteome</keyword>
<name>A0A1Q9DBQ6_SYMMI</name>
<feature type="compositionally biased region" description="Polar residues" evidence="1">
    <location>
        <begin position="256"/>
        <end position="265"/>
    </location>
</feature>
<feature type="region of interest" description="Disordered" evidence="1">
    <location>
        <begin position="2034"/>
        <end position="2059"/>
    </location>
</feature>
<protein>
    <submittedName>
        <fullName evidence="2">Uncharacterized protein</fullName>
    </submittedName>
</protein>